<dbReference type="InterPro" id="IPR036770">
    <property type="entry name" value="Ankyrin_rpt-contain_sf"/>
</dbReference>
<keyword evidence="2" id="KW-1185">Reference proteome</keyword>
<dbReference type="Gene3D" id="1.25.40.20">
    <property type="entry name" value="Ankyrin repeat-containing domain"/>
    <property type="match status" value="1"/>
</dbReference>
<reference evidence="1 2" key="1">
    <citation type="submission" date="2023-09" db="EMBL/GenBank/DDBJ databases">
        <title>Pangenome analysis of Batrachochytrium dendrobatidis and related Chytrids.</title>
        <authorList>
            <person name="Yacoub M.N."/>
            <person name="Stajich J.E."/>
            <person name="James T.Y."/>
        </authorList>
    </citation>
    <scope>NUCLEOTIDE SEQUENCE [LARGE SCALE GENOMIC DNA]</scope>
    <source>
        <strain evidence="1 2">JEL0888</strain>
    </source>
</reference>
<dbReference type="Proteomes" id="UP001527925">
    <property type="component" value="Unassembled WGS sequence"/>
</dbReference>
<dbReference type="PANTHER" id="PTHR46586:SF3">
    <property type="entry name" value="ANKYRIN REPEAT-CONTAINING PROTEIN"/>
    <property type="match status" value="1"/>
</dbReference>
<evidence type="ECO:0000313" key="2">
    <source>
        <dbReference type="Proteomes" id="UP001527925"/>
    </source>
</evidence>
<organism evidence="1 2">
    <name type="scientific">Polyrhizophydium stewartii</name>
    <dbReference type="NCBI Taxonomy" id="2732419"/>
    <lineage>
        <taxon>Eukaryota</taxon>
        <taxon>Fungi</taxon>
        <taxon>Fungi incertae sedis</taxon>
        <taxon>Chytridiomycota</taxon>
        <taxon>Chytridiomycota incertae sedis</taxon>
        <taxon>Chytridiomycetes</taxon>
        <taxon>Rhizophydiales</taxon>
        <taxon>Rhizophydiales incertae sedis</taxon>
        <taxon>Polyrhizophydium</taxon>
    </lineage>
</organism>
<evidence type="ECO:0000313" key="1">
    <source>
        <dbReference type="EMBL" id="KAL2916445.1"/>
    </source>
</evidence>
<dbReference type="EMBL" id="JADGIZ020000016">
    <property type="protein sequence ID" value="KAL2916445.1"/>
    <property type="molecule type" value="Genomic_DNA"/>
</dbReference>
<protein>
    <recommendedName>
        <fullName evidence="3">Ankyrin repeat domain-containing protein</fullName>
    </recommendedName>
</protein>
<sequence>MSDIPPAPRPGGSQWDRMAPELRRMVMSKTSMLTKLANRAVVRADLRWLPAAEREGLWAEAFETEWSGDLASLSHVDGTSACFGLVRSRGMLERLRQAWPDWVSAVETAAVANGWLDAVDDSEPSELAAAAARLGAVPVLQHLIDERKAVHANSSLAITAAANGHLGAVQFILERAADAAEQSEDLMAAAAGSGNLELVAWVYERCSAALAARVVDAAVAGGHGGIAIWLADHGAGGCSLDALADAAVRGHLDVLLIAQERFPDSFRGVSDTTFADATDLRVLQWLHSLRLIVWPSAVLQVQVLEGSAATVAWVCETFELEFSQDLFELACEKNRSDIVRWALAHHSVEITQMIVIGAVWAGAVGALDACIERDGSWLEFIGESAPSTGSTELVEWLHARHPAGLTPRTLEDAAVGGHLGIVLYLLERVSGIKWDLERALARATKSKRNDVVDLLKQMTHTAQTVE</sequence>
<dbReference type="InterPro" id="IPR052050">
    <property type="entry name" value="SecEffector_AnkRepeat"/>
</dbReference>
<dbReference type="SUPFAM" id="SSF48403">
    <property type="entry name" value="Ankyrin repeat"/>
    <property type="match status" value="1"/>
</dbReference>
<proteinExistence type="predicted"/>
<evidence type="ECO:0008006" key="3">
    <source>
        <dbReference type="Google" id="ProtNLM"/>
    </source>
</evidence>
<name>A0ABR4NAA2_9FUNG</name>
<gene>
    <name evidence="1" type="ORF">HK105_203876</name>
</gene>
<accession>A0ABR4NAA2</accession>
<comment type="caution">
    <text evidence="1">The sequence shown here is derived from an EMBL/GenBank/DDBJ whole genome shotgun (WGS) entry which is preliminary data.</text>
</comment>
<dbReference type="PANTHER" id="PTHR46586">
    <property type="entry name" value="ANKYRIN REPEAT-CONTAINING PROTEIN"/>
    <property type="match status" value="1"/>
</dbReference>